<protein>
    <submittedName>
        <fullName evidence="2">Alpha/beta-Hydrolase</fullName>
    </submittedName>
</protein>
<dbReference type="OMA" id="HDWETFA"/>
<dbReference type="Proteomes" id="UP000016922">
    <property type="component" value="Unassembled WGS sequence"/>
</dbReference>
<dbReference type="GO" id="GO:0016787">
    <property type="term" value="F:hydrolase activity"/>
    <property type="evidence" value="ECO:0007669"/>
    <property type="project" value="UniProtKB-KW"/>
</dbReference>
<organism evidence="2 3">
    <name type="scientific">Glarea lozoyensis (strain ATCC 20868 / MF5171)</name>
    <dbReference type="NCBI Taxonomy" id="1116229"/>
    <lineage>
        <taxon>Eukaryota</taxon>
        <taxon>Fungi</taxon>
        <taxon>Dikarya</taxon>
        <taxon>Ascomycota</taxon>
        <taxon>Pezizomycotina</taxon>
        <taxon>Leotiomycetes</taxon>
        <taxon>Helotiales</taxon>
        <taxon>Helotiaceae</taxon>
        <taxon>Glarea</taxon>
    </lineage>
</organism>
<reference evidence="2 3" key="1">
    <citation type="journal article" date="2013" name="BMC Genomics">
        <title>Genomics-driven discovery of the pneumocandin biosynthetic gene cluster in the fungus Glarea lozoyensis.</title>
        <authorList>
            <person name="Chen L."/>
            <person name="Yue Q."/>
            <person name="Zhang X."/>
            <person name="Xiang M."/>
            <person name="Wang C."/>
            <person name="Li S."/>
            <person name="Che Y."/>
            <person name="Ortiz-Lopez F.J."/>
            <person name="Bills G.F."/>
            <person name="Liu X."/>
            <person name="An Z."/>
        </authorList>
    </citation>
    <scope>NUCLEOTIDE SEQUENCE [LARGE SCALE GENOMIC DNA]</scope>
    <source>
        <strain evidence="3">ATCC 20868 / MF5171</strain>
    </source>
</reference>
<dbReference type="eggNOG" id="ENOG502RYF5">
    <property type="taxonomic scope" value="Eukaryota"/>
</dbReference>
<dbReference type="Gene3D" id="3.40.50.1820">
    <property type="entry name" value="alpha/beta hydrolase"/>
    <property type="match status" value="1"/>
</dbReference>
<dbReference type="GeneID" id="19464396"/>
<dbReference type="EMBL" id="KE145353">
    <property type="protein sequence ID" value="EPE36004.1"/>
    <property type="molecule type" value="Genomic_DNA"/>
</dbReference>
<proteinExistence type="predicted"/>
<evidence type="ECO:0000313" key="3">
    <source>
        <dbReference type="Proteomes" id="UP000016922"/>
    </source>
</evidence>
<dbReference type="RefSeq" id="XP_008076822.1">
    <property type="nucleotide sequence ID" value="XM_008078631.1"/>
</dbReference>
<keyword evidence="3" id="KW-1185">Reference proteome</keyword>
<dbReference type="KEGG" id="glz:GLAREA_05342"/>
<dbReference type="HOGENOM" id="CLU_044619_0_0_1"/>
<keyword evidence="2" id="KW-0378">Hydrolase</keyword>
<evidence type="ECO:0000313" key="2">
    <source>
        <dbReference type="EMBL" id="EPE36004.1"/>
    </source>
</evidence>
<dbReference type="OrthoDB" id="3466836at2759"/>
<dbReference type="AlphaFoldDB" id="S3DFT7"/>
<accession>S3DFT7</accession>
<evidence type="ECO:0000259" key="1">
    <source>
        <dbReference type="Pfam" id="PF12697"/>
    </source>
</evidence>
<dbReference type="InterPro" id="IPR029058">
    <property type="entry name" value="AB_hydrolase_fold"/>
</dbReference>
<dbReference type="Pfam" id="PF12697">
    <property type="entry name" value="Abhydrolase_6"/>
    <property type="match status" value="1"/>
</dbReference>
<sequence>MTTPSIPPPSQLTVHSKPSAPISYTFIPPSPPSPPSKNLIVFINGLGLPAASWKPTLIHLLTQPTHPALLTYDRFGQGLTTSRDPLDGTPGKERGHNFQDIANDLHSLLQVVAEKEFQSSRIEDVNIIMVGASIGCPIIRLYIATHPGVVSGVIFLDSNIPHLNYSDFLPDPSAPNFDRASVIAEDCTLPQYIGARLALCKMFDLDAKNPEGIDRTQGPRLLPEAENPKLVGKDGRMELVVVGHDPETFASMSLERMGTPKSLSEKFTNKYWAGYNEGLTRLVDDGKERKVTIAKGCGHFIQSDDPTFVGEEIVKMSERIGW</sequence>
<name>S3DFT7_GLAL2</name>
<dbReference type="SUPFAM" id="SSF53474">
    <property type="entry name" value="alpha/beta-Hydrolases"/>
    <property type="match status" value="1"/>
</dbReference>
<gene>
    <name evidence="2" type="ORF">GLAREA_05342</name>
</gene>
<dbReference type="InterPro" id="IPR000073">
    <property type="entry name" value="AB_hydrolase_1"/>
</dbReference>
<feature type="domain" description="AB hydrolase-1" evidence="1">
    <location>
        <begin position="40"/>
        <end position="309"/>
    </location>
</feature>